<accession>A0ABN7RRS8</accession>
<feature type="domain" description="Timeless N-terminal" evidence="5">
    <location>
        <begin position="43"/>
        <end position="305"/>
    </location>
</feature>
<dbReference type="EMBL" id="OU015568">
    <property type="protein sequence ID" value="CAG5084555.1"/>
    <property type="molecule type" value="Genomic_DNA"/>
</dbReference>
<dbReference type="PANTHER" id="PTHR22940">
    <property type="entry name" value="TIMEOUT/TIMELESS-2"/>
    <property type="match status" value="1"/>
</dbReference>
<feature type="compositionally biased region" description="Basic and acidic residues" evidence="4">
    <location>
        <begin position="563"/>
        <end position="578"/>
    </location>
</feature>
<name>A0ABN7RRS8_OIKDI</name>
<evidence type="ECO:0000313" key="7">
    <source>
        <dbReference type="Proteomes" id="UP001158576"/>
    </source>
</evidence>
<gene>
    <name evidence="6" type="ORF">OKIOD_LOCUS2231</name>
</gene>
<proteinExistence type="predicted"/>
<dbReference type="Proteomes" id="UP001158576">
    <property type="component" value="Chromosome PAR"/>
</dbReference>
<evidence type="ECO:0000256" key="4">
    <source>
        <dbReference type="SAM" id="MobiDB-lite"/>
    </source>
</evidence>
<feature type="compositionally biased region" description="Polar residues" evidence="4">
    <location>
        <begin position="1181"/>
        <end position="1193"/>
    </location>
</feature>
<keyword evidence="3" id="KW-0131">Cell cycle</keyword>
<evidence type="ECO:0000256" key="3">
    <source>
        <dbReference type="ARBA" id="ARBA00023306"/>
    </source>
</evidence>
<comment type="subcellular location">
    <subcellularLocation>
        <location evidence="1">Nucleus</location>
    </subcellularLocation>
</comment>
<dbReference type="InterPro" id="IPR044998">
    <property type="entry name" value="Timeless"/>
</dbReference>
<evidence type="ECO:0000256" key="1">
    <source>
        <dbReference type="ARBA" id="ARBA00004123"/>
    </source>
</evidence>
<evidence type="ECO:0000259" key="5">
    <source>
        <dbReference type="Pfam" id="PF04821"/>
    </source>
</evidence>
<sequence>MEGIEMDVDYERDRQKEKEEYEDEKKLLLTTMTTIGFDADGSYKLDQYALNSIRVIIKLVMKRDPHCEVRQVIGSSNIWETDLIPILKQHSDSEDLFRSVIRLMFLLSMPTAEVFRQYYGKEDFPKDAEFQYNYRNVEETLSKYKELFDDVDLWKALKSEFQRVLSTSWEDQSKADSVCVERMLHIIRQILHVPSNENDQNRAPGEDTVHDKVCRSLIESDLSSVLILIASNDDCVQYRPLVMEIIAYMLREQDPKALAQDNTKAERDAMMSELKKDADKEAMARRLASQMTSSRHSRFGGTFAVINNQGKNIVTNKLYKNVNEVSRDRVKDRTKTRTRKCKGEELHVHRTASRKTRAVMQKFCDRFLDYGYNSCMASARHQILREGDTLEENNEVFYFHNMTVFMNYAINRPIWSLSQKIGFISETLSIPALSFIERSMHKYDENIRCDKQRQNKWTTKLNFAIRAFQQIMKTILTMHKSKDESMKQSANQIKEQILYTPEYREIIPMLMKQFKPNFQTKNYLRDLIMAQHWLLKLLDGSKDVVVRAKKKGSNRKRAKRAKDKPQKPKPITDEAEKDGTWNDIVDDINLARVGDIDVDEVMQYGLLSVEDGSMKALGAIQLALHGRERVRDVSSAELSLRLLRAAKHLWPEKVEFGELENEVETLEILCKEKLPDEAFPEEQENQSDGEEMGEEAGYDYEEVTEAIIDVEDIIEAYAHPDVLHKAGMLLKDYKMNTVEVNHAICKLIHRVVYQLQRPSMCFQATLFRTFQKINEEKIELKTNPVYKEIWTLGKFILGKFFQVMQDNEKLPIELLLWTTQRDWEPIMKGDFGDHYVKRSGMWSEEMDEELRKLAEENRLINETLPPDEQEDLMKYIEQSFSDSSKTSKQLRLRCVKLGLIQSANKAGPRSSAVFWTEDMADSLTILWREFAEAQDPVSKIQDKLDLTRSEIINKLLGLELIKDKSEVARKKSSRKAKESSEGDLNRSSNNRALLYENIPQEDTEVILRRCRWNDKLENALKWLRSELQDEINDRQESAHEDWVERSLVPQDPAVAEYLERSHMKSLLKSGFFLWPDHEHMYWRIGVGCSLNDLDFYNSCLNDYEPDEAQYGSDIESEPEPEPVQVAQALESSDDEINFFKKNLAATPSPDKKEKPKKPKKKRMKIAQRPETSGSENEDENPGSQESPTKNLKNMSLEEEPKVDSPAPVSSPVKRATLESSDEEDNGPKEPFPAAKESLNSDSDEEMDIRPRKRRAILDSDSD</sequence>
<evidence type="ECO:0000313" key="6">
    <source>
        <dbReference type="EMBL" id="CAG5084555.1"/>
    </source>
</evidence>
<keyword evidence="7" id="KW-1185">Reference proteome</keyword>
<organism evidence="6 7">
    <name type="scientific">Oikopleura dioica</name>
    <name type="common">Tunicate</name>
    <dbReference type="NCBI Taxonomy" id="34765"/>
    <lineage>
        <taxon>Eukaryota</taxon>
        <taxon>Metazoa</taxon>
        <taxon>Chordata</taxon>
        <taxon>Tunicata</taxon>
        <taxon>Appendicularia</taxon>
        <taxon>Copelata</taxon>
        <taxon>Oikopleuridae</taxon>
        <taxon>Oikopleura</taxon>
    </lineage>
</organism>
<reference evidence="6 7" key="1">
    <citation type="submission" date="2021-04" db="EMBL/GenBank/DDBJ databases">
        <authorList>
            <person name="Bliznina A."/>
        </authorList>
    </citation>
    <scope>NUCLEOTIDE SEQUENCE [LARGE SCALE GENOMIC DNA]</scope>
</reference>
<evidence type="ECO:0000256" key="2">
    <source>
        <dbReference type="ARBA" id="ARBA00023242"/>
    </source>
</evidence>
<protein>
    <submittedName>
        <fullName evidence="6">Oidioi.mRNA.OKI2018_I69.PAR.g10673.t1.cds</fullName>
    </submittedName>
</protein>
<keyword evidence="2" id="KW-0539">Nucleus</keyword>
<dbReference type="Pfam" id="PF26019">
    <property type="entry name" value="HTH_TIMELESS"/>
    <property type="match status" value="1"/>
</dbReference>
<feature type="region of interest" description="Disordered" evidence="4">
    <location>
        <begin position="1141"/>
        <end position="1262"/>
    </location>
</feature>
<feature type="region of interest" description="Disordered" evidence="4">
    <location>
        <begin position="548"/>
        <end position="578"/>
    </location>
</feature>
<feature type="compositionally biased region" description="Basic residues" evidence="4">
    <location>
        <begin position="548"/>
        <end position="562"/>
    </location>
</feature>
<feature type="compositionally biased region" description="Basic residues" evidence="4">
    <location>
        <begin position="1154"/>
        <end position="1165"/>
    </location>
</feature>
<dbReference type="InterPro" id="IPR006906">
    <property type="entry name" value="Timeless_N"/>
</dbReference>
<dbReference type="Pfam" id="PF04821">
    <property type="entry name" value="TIMELESS"/>
    <property type="match status" value="1"/>
</dbReference>
<dbReference type="PANTHER" id="PTHR22940:SF4">
    <property type="entry name" value="PROTEIN TIMELESS HOMOLOG"/>
    <property type="match status" value="1"/>
</dbReference>